<evidence type="ECO:0000313" key="2">
    <source>
        <dbReference type="Proteomes" id="UP000006729"/>
    </source>
</evidence>
<gene>
    <name evidence="1" type="ORF">POPTR_014G022950v4</name>
</gene>
<keyword evidence="2" id="KW-1185">Reference proteome</keyword>
<comment type="caution">
    <text evidence="1">The sequence shown here is derived from an EMBL/GenBank/DDBJ whole genome shotgun (WGS) entry which is preliminary data.</text>
</comment>
<proteinExistence type="predicted"/>
<sequence length="59" mass="6508">MTTLSKEITSWVRLILPSPQAPSPLHGGENELREGNILQLEALPISLIDLPGRLAHARR</sequence>
<name>A0ACC0RWW5_POPTR</name>
<evidence type="ECO:0000313" key="1">
    <source>
        <dbReference type="EMBL" id="KAI9381766.1"/>
    </source>
</evidence>
<organism evidence="1 2">
    <name type="scientific">Populus trichocarpa</name>
    <name type="common">Western balsam poplar</name>
    <name type="synonym">Populus balsamifera subsp. trichocarpa</name>
    <dbReference type="NCBI Taxonomy" id="3694"/>
    <lineage>
        <taxon>Eukaryota</taxon>
        <taxon>Viridiplantae</taxon>
        <taxon>Streptophyta</taxon>
        <taxon>Embryophyta</taxon>
        <taxon>Tracheophyta</taxon>
        <taxon>Spermatophyta</taxon>
        <taxon>Magnoliopsida</taxon>
        <taxon>eudicotyledons</taxon>
        <taxon>Gunneridae</taxon>
        <taxon>Pentapetalae</taxon>
        <taxon>rosids</taxon>
        <taxon>fabids</taxon>
        <taxon>Malpighiales</taxon>
        <taxon>Salicaceae</taxon>
        <taxon>Saliceae</taxon>
        <taxon>Populus</taxon>
    </lineage>
</organism>
<accession>A0ACC0RWW5</accession>
<protein>
    <submittedName>
        <fullName evidence="1">Uncharacterized protein</fullName>
    </submittedName>
</protein>
<dbReference type="Proteomes" id="UP000006729">
    <property type="component" value="Chromosome 14"/>
</dbReference>
<reference evidence="1 2" key="1">
    <citation type="journal article" date="2006" name="Science">
        <title>The genome of black cottonwood, Populus trichocarpa (Torr. &amp; Gray).</title>
        <authorList>
            <person name="Tuskan G.A."/>
            <person name="Difazio S."/>
            <person name="Jansson S."/>
            <person name="Bohlmann J."/>
            <person name="Grigoriev I."/>
            <person name="Hellsten U."/>
            <person name="Putnam N."/>
            <person name="Ralph S."/>
            <person name="Rombauts S."/>
            <person name="Salamov A."/>
            <person name="Schein J."/>
            <person name="Sterck L."/>
            <person name="Aerts A."/>
            <person name="Bhalerao R.R."/>
            <person name="Bhalerao R.P."/>
            <person name="Blaudez D."/>
            <person name="Boerjan W."/>
            <person name="Brun A."/>
            <person name="Brunner A."/>
            <person name="Busov V."/>
            <person name="Campbell M."/>
            <person name="Carlson J."/>
            <person name="Chalot M."/>
            <person name="Chapman J."/>
            <person name="Chen G.L."/>
            <person name="Cooper D."/>
            <person name="Coutinho P.M."/>
            <person name="Couturier J."/>
            <person name="Covert S."/>
            <person name="Cronk Q."/>
            <person name="Cunningham R."/>
            <person name="Davis J."/>
            <person name="Degroeve S."/>
            <person name="Dejardin A."/>
            <person name="Depamphilis C."/>
            <person name="Detter J."/>
            <person name="Dirks B."/>
            <person name="Dubchak I."/>
            <person name="Duplessis S."/>
            <person name="Ehlting J."/>
            <person name="Ellis B."/>
            <person name="Gendler K."/>
            <person name="Goodstein D."/>
            <person name="Gribskov M."/>
            <person name="Grimwood J."/>
            <person name="Groover A."/>
            <person name="Gunter L."/>
            <person name="Hamberger B."/>
            <person name="Heinze B."/>
            <person name="Helariutta Y."/>
            <person name="Henrissat B."/>
            <person name="Holligan D."/>
            <person name="Holt R."/>
            <person name="Huang W."/>
            <person name="Islam-Faridi N."/>
            <person name="Jones S."/>
            <person name="Jones-Rhoades M."/>
            <person name="Jorgensen R."/>
            <person name="Joshi C."/>
            <person name="Kangasjarvi J."/>
            <person name="Karlsson J."/>
            <person name="Kelleher C."/>
            <person name="Kirkpatrick R."/>
            <person name="Kirst M."/>
            <person name="Kohler A."/>
            <person name="Kalluri U."/>
            <person name="Larimer F."/>
            <person name="Leebens-Mack J."/>
            <person name="Leple J.C."/>
            <person name="Locascio P."/>
            <person name="Lou Y."/>
            <person name="Lucas S."/>
            <person name="Martin F."/>
            <person name="Montanini B."/>
            <person name="Napoli C."/>
            <person name="Nelson D.R."/>
            <person name="Nelson C."/>
            <person name="Nieminen K."/>
            <person name="Nilsson O."/>
            <person name="Pereda V."/>
            <person name="Peter G."/>
            <person name="Philippe R."/>
            <person name="Pilate G."/>
            <person name="Poliakov A."/>
            <person name="Razumovskaya J."/>
            <person name="Richardson P."/>
            <person name="Rinaldi C."/>
            <person name="Ritland K."/>
            <person name="Rouze P."/>
            <person name="Ryaboy D."/>
            <person name="Schmutz J."/>
            <person name="Schrader J."/>
            <person name="Segerman B."/>
            <person name="Shin H."/>
            <person name="Siddiqui A."/>
            <person name="Sterky F."/>
            <person name="Terry A."/>
            <person name="Tsai C.J."/>
            <person name="Uberbacher E."/>
            <person name="Unneberg P."/>
            <person name="Vahala J."/>
            <person name="Wall K."/>
            <person name="Wessler S."/>
            <person name="Yang G."/>
            <person name="Yin T."/>
            <person name="Douglas C."/>
            <person name="Marra M."/>
            <person name="Sandberg G."/>
            <person name="Van de Peer Y."/>
            <person name="Rokhsar D."/>
        </authorList>
    </citation>
    <scope>NUCLEOTIDE SEQUENCE [LARGE SCALE GENOMIC DNA]</scope>
    <source>
        <strain evidence="2">cv. Nisqually</strain>
    </source>
</reference>
<dbReference type="EMBL" id="CM009303">
    <property type="protein sequence ID" value="KAI9381766.1"/>
    <property type="molecule type" value="Genomic_DNA"/>
</dbReference>